<dbReference type="Gene3D" id="1.20.144.10">
    <property type="entry name" value="Phosphatidic acid phosphatase type 2/haloperoxidase"/>
    <property type="match status" value="2"/>
</dbReference>
<feature type="domain" description="Phosphatidic acid phosphatase type 2/haloperoxidase" evidence="2">
    <location>
        <begin position="63"/>
        <end position="184"/>
    </location>
</feature>
<feature type="transmembrane region" description="Helical" evidence="1">
    <location>
        <begin position="167"/>
        <end position="187"/>
    </location>
</feature>
<dbReference type="InterPro" id="IPR036938">
    <property type="entry name" value="PAP2/HPO_sf"/>
</dbReference>
<feature type="transmembrane region" description="Helical" evidence="1">
    <location>
        <begin position="143"/>
        <end position="161"/>
    </location>
</feature>
<dbReference type="PANTHER" id="PTHR14969">
    <property type="entry name" value="SPHINGOSINE-1-PHOSPHATE PHOSPHOHYDROLASE"/>
    <property type="match status" value="1"/>
</dbReference>
<evidence type="ECO:0000256" key="1">
    <source>
        <dbReference type="SAM" id="Phobius"/>
    </source>
</evidence>
<evidence type="ECO:0000259" key="2">
    <source>
        <dbReference type="SMART" id="SM00014"/>
    </source>
</evidence>
<evidence type="ECO:0000313" key="3">
    <source>
        <dbReference type="EMBL" id="MBO8477519.1"/>
    </source>
</evidence>
<keyword evidence="1" id="KW-0812">Transmembrane</keyword>
<accession>A0A9D9ISX8</accession>
<proteinExistence type="predicted"/>
<sequence>MGSFWQEVHQLDQEISLFINSFHTGFTDEIMKFFSHIQVWIPMYIIVVVFLFIRLGWKRALIVIASVALAFGMCDQFSNLIKDAVARLRPCKDDFMIQNGLWMLEGGGGMYGFFSAHAANSFSFAVSTLSGFRNDTRLRYRGYAAWIFFWALMVSISRIFVGKHYLGDVIVGIITGILFGLFTAWLARYCIRKAGLGDHTNAV</sequence>
<name>A0A9D9ISX8_9BACT</name>
<keyword evidence="1" id="KW-0472">Membrane</keyword>
<dbReference type="PANTHER" id="PTHR14969:SF13">
    <property type="entry name" value="AT30094P"/>
    <property type="match status" value="1"/>
</dbReference>
<gene>
    <name evidence="3" type="ORF">IAB80_01270</name>
</gene>
<dbReference type="InterPro" id="IPR000326">
    <property type="entry name" value="PAP2/HPO"/>
</dbReference>
<comment type="caution">
    <text evidence="3">The sequence shown here is derived from an EMBL/GenBank/DDBJ whole genome shotgun (WGS) entry which is preliminary data.</text>
</comment>
<organism evidence="3 4">
    <name type="scientific">Candidatus Cryptobacteroides excrementipullorum</name>
    <dbReference type="NCBI Taxonomy" id="2840761"/>
    <lineage>
        <taxon>Bacteria</taxon>
        <taxon>Pseudomonadati</taxon>
        <taxon>Bacteroidota</taxon>
        <taxon>Bacteroidia</taxon>
        <taxon>Bacteroidales</taxon>
        <taxon>Candidatus Cryptobacteroides</taxon>
    </lineage>
</organism>
<keyword evidence="1" id="KW-1133">Transmembrane helix</keyword>
<dbReference type="EMBL" id="JADILZ010000014">
    <property type="protein sequence ID" value="MBO8477519.1"/>
    <property type="molecule type" value="Genomic_DNA"/>
</dbReference>
<reference evidence="3" key="2">
    <citation type="journal article" date="2021" name="PeerJ">
        <title>Extensive microbial diversity within the chicken gut microbiome revealed by metagenomics and culture.</title>
        <authorList>
            <person name="Gilroy R."/>
            <person name="Ravi A."/>
            <person name="Getino M."/>
            <person name="Pursley I."/>
            <person name="Horton D.L."/>
            <person name="Alikhan N.F."/>
            <person name="Baker D."/>
            <person name="Gharbi K."/>
            <person name="Hall N."/>
            <person name="Watson M."/>
            <person name="Adriaenssens E.M."/>
            <person name="Foster-Nyarko E."/>
            <person name="Jarju S."/>
            <person name="Secka A."/>
            <person name="Antonio M."/>
            <person name="Oren A."/>
            <person name="Chaudhuri R.R."/>
            <person name="La Ragione R."/>
            <person name="Hildebrand F."/>
            <person name="Pallen M.J."/>
        </authorList>
    </citation>
    <scope>NUCLEOTIDE SEQUENCE</scope>
    <source>
        <strain evidence="3">2478</strain>
    </source>
</reference>
<feature type="transmembrane region" description="Helical" evidence="1">
    <location>
        <begin position="33"/>
        <end position="53"/>
    </location>
</feature>
<dbReference type="Pfam" id="PF01569">
    <property type="entry name" value="PAP2"/>
    <property type="match status" value="1"/>
</dbReference>
<evidence type="ECO:0000313" key="4">
    <source>
        <dbReference type="Proteomes" id="UP000823771"/>
    </source>
</evidence>
<dbReference type="Proteomes" id="UP000823771">
    <property type="component" value="Unassembled WGS sequence"/>
</dbReference>
<dbReference type="SUPFAM" id="SSF48317">
    <property type="entry name" value="Acid phosphatase/Vanadium-dependent haloperoxidase"/>
    <property type="match status" value="1"/>
</dbReference>
<dbReference type="AlphaFoldDB" id="A0A9D9ISX8"/>
<protein>
    <submittedName>
        <fullName evidence="3">Phosphatase PAP2 family protein</fullName>
    </submittedName>
</protein>
<dbReference type="SMART" id="SM00014">
    <property type="entry name" value="acidPPc"/>
    <property type="match status" value="1"/>
</dbReference>
<reference evidence="3" key="1">
    <citation type="submission" date="2020-10" db="EMBL/GenBank/DDBJ databases">
        <authorList>
            <person name="Gilroy R."/>
        </authorList>
    </citation>
    <scope>NUCLEOTIDE SEQUENCE</scope>
    <source>
        <strain evidence="3">2478</strain>
    </source>
</reference>